<comment type="subcellular location">
    <subcellularLocation>
        <location evidence="1">Cell membrane</location>
        <topology evidence="1">Multi-pass membrane protein</topology>
    </subcellularLocation>
</comment>
<dbReference type="PANTHER" id="PTHR23028:SF53">
    <property type="entry name" value="ACYL_TRANSF_3 DOMAIN-CONTAINING PROTEIN"/>
    <property type="match status" value="1"/>
</dbReference>
<feature type="transmembrane region" description="Helical" evidence="8">
    <location>
        <begin position="20"/>
        <end position="36"/>
    </location>
</feature>
<evidence type="ECO:0000313" key="12">
    <source>
        <dbReference type="Proteomes" id="UP000002770"/>
    </source>
</evidence>
<evidence type="ECO:0000256" key="6">
    <source>
        <dbReference type="ARBA" id="ARBA00023136"/>
    </source>
</evidence>
<feature type="transmembrane region" description="Helical" evidence="8">
    <location>
        <begin position="297"/>
        <end position="319"/>
    </location>
</feature>
<feature type="transmembrane region" description="Helical" evidence="8">
    <location>
        <begin position="331"/>
        <end position="351"/>
    </location>
</feature>
<feature type="domain" description="SGNH" evidence="10">
    <location>
        <begin position="435"/>
        <end position="645"/>
    </location>
</feature>
<evidence type="ECO:0000256" key="2">
    <source>
        <dbReference type="ARBA" id="ARBA00022475"/>
    </source>
</evidence>
<keyword evidence="4 8" id="KW-0812">Transmembrane</keyword>
<feature type="transmembrane region" description="Helical" evidence="8">
    <location>
        <begin position="205"/>
        <end position="224"/>
    </location>
</feature>
<protein>
    <recommendedName>
        <fullName evidence="13">Acyltransferase</fullName>
    </recommendedName>
</protein>
<evidence type="ECO:0000256" key="5">
    <source>
        <dbReference type="ARBA" id="ARBA00022989"/>
    </source>
</evidence>
<feature type="transmembrane region" description="Helical" evidence="8">
    <location>
        <begin position="142"/>
        <end position="165"/>
    </location>
</feature>
<feature type="transmembrane region" description="Helical" evidence="8">
    <location>
        <begin position="172"/>
        <end position="190"/>
    </location>
</feature>
<evidence type="ECO:0000256" key="1">
    <source>
        <dbReference type="ARBA" id="ARBA00004651"/>
    </source>
</evidence>
<dbReference type="InterPro" id="IPR043968">
    <property type="entry name" value="SGNH"/>
</dbReference>
<dbReference type="InterPro" id="IPR036514">
    <property type="entry name" value="SGNH_hydro_sf"/>
</dbReference>
<dbReference type="OrthoDB" id="9767863at2"/>
<feature type="domain" description="Acyltransferase 3" evidence="9">
    <location>
        <begin position="16"/>
        <end position="348"/>
    </location>
</feature>
<keyword evidence="7" id="KW-0012">Acyltransferase</keyword>
<dbReference type="Pfam" id="PF19040">
    <property type="entry name" value="SGNH"/>
    <property type="match status" value="1"/>
</dbReference>
<dbReference type="GO" id="GO:0005886">
    <property type="term" value="C:plasma membrane"/>
    <property type="evidence" value="ECO:0007669"/>
    <property type="project" value="UniProtKB-SubCell"/>
</dbReference>
<name>G9EL06_9GAMM</name>
<dbReference type="Gene3D" id="3.40.50.1110">
    <property type="entry name" value="SGNH hydrolase"/>
    <property type="match status" value="1"/>
</dbReference>
<dbReference type="GO" id="GO:0016788">
    <property type="term" value="F:hydrolase activity, acting on ester bonds"/>
    <property type="evidence" value="ECO:0007669"/>
    <property type="project" value="UniProtKB-ARBA"/>
</dbReference>
<evidence type="ECO:0000259" key="10">
    <source>
        <dbReference type="Pfam" id="PF19040"/>
    </source>
</evidence>
<dbReference type="EMBL" id="JH413806">
    <property type="protein sequence ID" value="EHL32048.1"/>
    <property type="molecule type" value="Genomic_DNA"/>
</dbReference>
<evidence type="ECO:0000256" key="4">
    <source>
        <dbReference type="ARBA" id="ARBA00022692"/>
    </source>
</evidence>
<dbReference type="eggNOG" id="COG1835">
    <property type="taxonomic scope" value="Bacteria"/>
</dbReference>
<evidence type="ECO:0000256" key="3">
    <source>
        <dbReference type="ARBA" id="ARBA00022679"/>
    </source>
</evidence>
<keyword evidence="12" id="KW-1185">Reference proteome</keyword>
<reference evidence="11 12" key="1">
    <citation type="journal article" date="2011" name="BMC Genomics">
        <title>Insight into cross-talk between intra-amoebal pathogens.</title>
        <authorList>
            <person name="Gimenez G."/>
            <person name="Bertelli C."/>
            <person name="Moliner C."/>
            <person name="Robert C."/>
            <person name="Raoult D."/>
            <person name="Fournier P.E."/>
            <person name="Greub G."/>
        </authorList>
    </citation>
    <scope>NUCLEOTIDE SEQUENCE [LARGE SCALE GENOMIC DNA]</scope>
    <source>
        <strain evidence="11 12">LLAP12</strain>
    </source>
</reference>
<feature type="transmembrane region" description="Helical" evidence="8">
    <location>
        <begin position="236"/>
        <end position="258"/>
    </location>
</feature>
<sequence>MNLKTSSYSNLKYRSDIDGLRALAVLAVVAYHASPLQIKGGFIGVDIFFVISGFLISTVILQNMQNDSFSFLEFYSRRIKRIFPALFLVLVACFLFGWIGLYSDEYQQLGKHIVGGSGFLSNFLLWQESGYFDNSAESKPLLHLWSLGIEEQFYIICPFLLWFCWKQRLSPLIPILFLFVISFVLNLIGIHKDSVGAFFSPQTRFWELLIGVVLAYQKLYGFNIKPVLKLKTEINFPYVHSFISFLGLGLIVFGFLFISKERGFPGVWALFPTLGAAMIIGAGSQAWLNKNIFSNKILVWFGLISFPLYLWHWPVLSFIHTINNGNDASRMVRLLAVLSSILLAWLTYKLIEKPIRYAQKNKTTQLVFASIIVAFVGLITYKSEGYPFRTILAAKQKAWTDKPQVLSGYETSKIYHQVSVVKERDFYLSNVLNEKANIAVLGDSHANRLYWSLSDYKEMKLINIGRGTCPPLIDVEVFQNNGQSIGCQPLTNNYLHYVKEDSNIKLIIINAFYNQYRQGLILKANNKQISLEEALNNTLNYLCDSHKKIIVALDVPEVPSSCYQRNFPVWNIKFPPVCTTSKQQFDLQNKPLMKVLKSYPDVAVFNPGKTFCNEQCGEIDMHKYLYLRDGNHLNDFGLRKLSPSIHDFVRKELG</sequence>
<dbReference type="RefSeq" id="WP_006869853.1">
    <property type="nucleotide sequence ID" value="NZ_JH413806.1"/>
</dbReference>
<keyword evidence="5 8" id="KW-1133">Transmembrane helix</keyword>
<evidence type="ECO:0000313" key="11">
    <source>
        <dbReference type="EMBL" id="EHL32048.1"/>
    </source>
</evidence>
<evidence type="ECO:0000256" key="7">
    <source>
        <dbReference type="ARBA" id="ARBA00023315"/>
    </source>
</evidence>
<dbReference type="InterPro" id="IPR002656">
    <property type="entry name" value="Acyl_transf_3_dom"/>
</dbReference>
<evidence type="ECO:0000259" key="9">
    <source>
        <dbReference type="Pfam" id="PF01757"/>
    </source>
</evidence>
<keyword evidence="6 8" id="KW-0472">Membrane</keyword>
<feature type="transmembrane region" description="Helical" evidence="8">
    <location>
        <begin position="82"/>
        <end position="101"/>
    </location>
</feature>
<feature type="transmembrane region" description="Helical" evidence="8">
    <location>
        <begin position="363"/>
        <end position="381"/>
    </location>
</feature>
<keyword evidence="2" id="KW-1003">Cell membrane</keyword>
<proteinExistence type="predicted"/>
<dbReference type="InterPro" id="IPR050879">
    <property type="entry name" value="Acyltransferase_3"/>
</dbReference>
<dbReference type="Pfam" id="PF01757">
    <property type="entry name" value="Acyl_transf_3"/>
    <property type="match status" value="1"/>
</dbReference>
<dbReference type="Proteomes" id="UP000002770">
    <property type="component" value="Unassembled WGS sequence"/>
</dbReference>
<dbReference type="GO" id="GO:0009103">
    <property type="term" value="P:lipopolysaccharide biosynthetic process"/>
    <property type="evidence" value="ECO:0007669"/>
    <property type="project" value="TreeGrafter"/>
</dbReference>
<keyword evidence="3" id="KW-0808">Transferase</keyword>
<dbReference type="GO" id="GO:0016747">
    <property type="term" value="F:acyltransferase activity, transferring groups other than amino-acyl groups"/>
    <property type="evidence" value="ECO:0007669"/>
    <property type="project" value="InterPro"/>
</dbReference>
<evidence type="ECO:0008006" key="13">
    <source>
        <dbReference type="Google" id="ProtNLM"/>
    </source>
</evidence>
<organism evidence="11 12">
    <name type="scientific">Legionella drancourtii LLAP12</name>
    <dbReference type="NCBI Taxonomy" id="658187"/>
    <lineage>
        <taxon>Bacteria</taxon>
        <taxon>Pseudomonadati</taxon>
        <taxon>Pseudomonadota</taxon>
        <taxon>Gammaproteobacteria</taxon>
        <taxon>Legionellales</taxon>
        <taxon>Legionellaceae</taxon>
        <taxon>Legionella</taxon>
    </lineage>
</organism>
<feature type="transmembrane region" description="Helical" evidence="8">
    <location>
        <begin position="264"/>
        <end position="288"/>
    </location>
</feature>
<dbReference type="SUPFAM" id="SSF52266">
    <property type="entry name" value="SGNH hydrolase"/>
    <property type="match status" value="1"/>
</dbReference>
<dbReference type="InParanoid" id="G9EL06"/>
<feature type="transmembrane region" description="Helical" evidence="8">
    <location>
        <begin position="42"/>
        <end position="61"/>
    </location>
</feature>
<accession>G9EL06</accession>
<gene>
    <name evidence="11" type="ORF">LDG_5902</name>
</gene>
<dbReference type="AlphaFoldDB" id="G9EL06"/>
<evidence type="ECO:0000256" key="8">
    <source>
        <dbReference type="SAM" id="Phobius"/>
    </source>
</evidence>
<dbReference type="PANTHER" id="PTHR23028">
    <property type="entry name" value="ACETYLTRANSFERASE"/>
    <property type="match status" value="1"/>
</dbReference>
<dbReference type="HOGENOM" id="CLU_005679_10_1_6"/>